<proteinExistence type="predicted"/>
<protein>
    <submittedName>
        <fullName evidence="1">Uncharacterized protein</fullName>
    </submittedName>
</protein>
<dbReference type="EMBL" id="CM044701">
    <property type="protein sequence ID" value="KAI5682290.1"/>
    <property type="molecule type" value="Genomic_DNA"/>
</dbReference>
<reference evidence="2" key="1">
    <citation type="journal article" date="2023" name="Nat. Plants">
        <title>Single-cell RNA sequencing provides a high-resolution roadmap for understanding the multicellular compartmentation of specialized metabolism.</title>
        <authorList>
            <person name="Sun S."/>
            <person name="Shen X."/>
            <person name="Li Y."/>
            <person name="Li Y."/>
            <person name="Wang S."/>
            <person name="Li R."/>
            <person name="Zhang H."/>
            <person name="Shen G."/>
            <person name="Guo B."/>
            <person name="Wei J."/>
            <person name="Xu J."/>
            <person name="St-Pierre B."/>
            <person name="Chen S."/>
            <person name="Sun C."/>
        </authorList>
    </citation>
    <scope>NUCLEOTIDE SEQUENCE [LARGE SCALE GENOMIC DNA]</scope>
</reference>
<keyword evidence="2" id="KW-1185">Reference proteome</keyword>
<name>A0ACC0CBM3_CATRO</name>
<gene>
    <name evidence="1" type="ORF">M9H77_03518</name>
</gene>
<sequence length="190" mass="21302">MASLLIKKESSLQLSQLFQLKSSPIAGEREPSLPRNGKYEGKYSSRSYQLKGKTGVNRGSKSLYNKCRADFVTSELHLSQPKCLQTSLHMEESRSYDHAQADYYALCIHSSNKETKTYRDSMVDHHQPQQVFFVLNMAVNELLNLSMEVSPPPVLLCVGEVKTRISTSDFLKGAGDDEIYMIHHGNGIGS</sequence>
<evidence type="ECO:0000313" key="1">
    <source>
        <dbReference type="EMBL" id="KAI5682290.1"/>
    </source>
</evidence>
<comment type="caution">
    <text evidence="1">The sequence shown here is derived from an EMBL/GenBank/DDBJ whole genome shotgun (WGS) entry which is preliminary data.</text>
</comment>
<organism evidence="1 2">
    <name type="scientific">Catharanthus roseus</name>
    <name type="common">Madagascar periwinkle</name>
    <name type="synonym">Vinca rosea</name>
    <dbReference type="NCBI Taxonomy" id="4058"/>
    <lineage>
        <taxon>Eukaryota</taxon>
        <taxon>Viridiplantae</taxon>
        <taxon>Streptophyta</taxon>
        <taxon>Embryophyta</taxon>
        <taxon>Tracheophyta</taxon>
        <taxon>Spermatophyta</taxon>
        <taxon>Magnoliopsida</taxon>
        <taxon>eudicotyledons</taxon>
        <taxon>Gunneridae</taxon>
        <taxon>Pentapetalae</taxon>
        <taxon>asterids</taxon>
        <taxon>lamiids</taxon>
        <taxon>Gentianales</taxon>
        <taxon>Apocynaceae</taxon>
        <taxon>Rauvolfioideae</taxon>
        <taxon>Vinceae</taxon>
        <taxon>Catharanthinae</taxon>
        <taxon>Catharanthus</taxon>
    </lineage>
</organism>
<evidence type="ECO:0000313" key="2">
    <source>
        <dbReference type="Proteomes" id="UP001060085"/>
    </source>
</evidence>
<dbReference type="Proteomes" id="UP001060085">
    <property type="component" value="Linkage Group LG01"/>
</dbReference>
<accession>A0ACC0CBM3</accession>